<organism evidence="2 3">
    <name type="scientific">Rhodovibrio sodomensis</name>
    <dbReference type="NCBI Taxonomy" id="1088"/>
    <lineage>
        <taxon>Bacteria</taxon>
        <taxon>Pseudomonadati</taxon>
        <taxon>Pseudomonadota</taxon>
        <taxon>Alphaproteobacteria</taxon>
        <taxon>Rhodospirillales</taxon>
        <taxon>Rhodovibrionaceae</taxon>
        <taxon>Rhodovibrio</taxon>
    </lineage>
</organism>
<gene>
    <name evidence="2" type="ORF">CKO28_13450</name>
</gene>
<feature type="region of interest" description="Disordered" evidence="1">
    <location>
        <begin position="32"/>
        <end position="77"/>
    </location>
</feature>
<evidence type="ECO:0000313" key="2">
    <source>
        <dbReference type="EMBL" id="MBK1669038.1"/>
    </source>
</evidence>
<dbReference type="Proteomes" id="UP001296873">
    <property type="component" value="Unassembled WGS sequence"/>
</dbReference>
<dbReference type="EMBL" id="NRRL01000036">
    <property type="protein sequence ID" value="MBK1669038.1"/>
    <property type="molecule type" value="Genomic_DNA"/>
</dbReference>
<accession>A0ABS1DH47</accession>
<comment type="caution">
    <text evidence="2">The sequence shown here is derived from an EMBL/GenBank/DDBJ whole genome shotgun (WGS) entry which is preliminary data.</text>
</comment>
<evidence type="ECO:0000256" key="1">
    <source>
        <dbReference type="SAM" id="MobiDB-lite"/>
    </source>
</evidence>
<evidence type="ECO:0000313" key="3">
    <source>
        <dbReference type="Proteomes" id="UP001296873"/>
    </source>
</evidence>
<keyword evidence="3" id="KW-1185">Reference proteome</keyword>
<proteinExistence type="predicted"/>
<reference evidence="2 3" key="1">
    <citation type="journal article" date="2020" name="Microorganisms">
        <title>Osmotic Adaptation and Compatible Solute Biosynthesis of Phototrophic Bacteria as Revealed from Genome Analyses.</title>
        <authorList>
            <person name="Imhoff J.F."/>
            <person name="Rahn T."/>
            <person name="Kunzel S."/>
            <person name="Keller A."/>
            <person name="Neulinger S.C."/>
        </authorList>
    </citation>
    <scope>NUCLEOTIDE SEQUENCE [LARGE SCALE GENOMIC DNA]</scope>
    <source>
        <strain evidence="2 3">DSM 9895</strain>
    </source>
</reference>
<sequence length="121" mass="12756">MGQVIQIDFAARRNVATSESPAQLYEAAAAVTSETVGEPGGTARRVPELKPVNAAPVDGSDRDPGTGSRAAGTEPRNLLEACERMRAETLALKNSIDDLKRATADLQRLPALARELCEAAV</sequence>
<name>A0ABS1DH47_9PROT</name>
<protein>
    <submittedName>
        <fullName evidence="2">Uncharacterized protein</fullName>
    </submittedName>
</protein>
<dbReference type="RefSeq" id="WP_200341365.1">
    <property type="nucleotide sequence ID" value="NZ_NRRL01000036.1"/>
</dbReference>